<name>A0AAI7ZHB4_XANAC</name>
<evidence type="ECO:0000313" key="11">
    <source>
        <dbReference type="Proteomes" id="UP000000576"/>
    </source>
</evidence>
<dbReference type="PROSITE" id="PS50885">
    <property type="entry name" value="HAMP"/>
    <property type="match status" value="2"/>
</dbReference>
<dbReference type="GO" id="GO:0007165">
    <property type="term" value="P:signal transduction"/>
    <property type="evidence" value="ECO:0007669"/>
    <property type="project" value="UniProtKB-KW"/>
</dbReference>
<keyword evidence="3 5" id="KW-0807">Transducer</keyword>
<organism evidence="10 11">
    <name type="scientific">Xanthomonas axonopodis pv. citri (strain 306)</name>
    <dbReference type="NCBI Taxonomy" id="190486"/>
    <lineage>
        <taxon>Bacteria</taxon>
        <taxon>Pseudomonadati</taxon>
        <taxon>Pseudomonadota</taxon>
        <taxon>Gammaproteobacteria</taxon>
        <taxon>Lysobacterales</taxon>
        <taxon>Lysobacteraceae</taxon>
        <taxon>Xanthomonas</taxon>
    </lineage>
</organism>
<evidence type="ECO:0000256" key="7">
    <source>
        <dbReference type="SAM" id="Phobius"/>
    </source>
</evidence>
<feature type="coiled-coil region" evidence="6">
    <location>
        <begin position="572"/>
        <end position="610"/>
    </location>
</feature>
<dbReference type="InterPro" id="IPR051310">
    <property type="entry name" value="MCP_chemotaxis"/>
</dbReference>
<dbReference type="GO" id="GO:0005886">
    <property type="term" value="C:plasma membrane"/>
    <property type="evidence" value="ECO:0007669"/>
    <property type="project" value="TreeGrafter"/>
</dbReference>
<dbReference type="Gene3D" id="1.10.287.950">
    <property type="entry name" value="Methyl-accepting chemotaxis protein"/>
    <property type="match status" value="1"/>
</dbReference>
<comment type="subcellular location">
    <subcellularLocation>
        <location evidence="1">Membrane</location>
    </subcellularLocation>
</comment>
<dbReference type="PROSITE" id="PS50111">
    <property type="entry name" value="CHEMOTAXIS_TRANSDUC_2"/>
    <property type="match status" value="1"/>
</dbReference>
<dbReference type="AlphaFoldDB" id="A0AAI7ZHB4"/>
<dbReference type="PANTHER" id="PTHR43531">
    <property type="entry name" value="PROTEIN ICFG"/>
    <property type="match status" value="1"/>
</dbReference>
<reference evidence="10 11" key="1">
    <citation type="journal article" date="2002" name="Nature">
        <title>Comparison of the genomes of two Xanthomonas pathogens with differing host specificities.</title>
        <authorList>
            <person name="da Silva A.C."/>
            <person name="Ferro J.A."/>
            <person name="Reinach F.C."/>
            <person name="Farah C.S."/>
            <person name="Furlan L.R."/>
            <person name="Quaggio R.B."/>
            <person name="Monteiro-Vitorello C.B."/>
            <person name="Van Sluys M.A."/>
            <person name="Almeida N.F."/>
            <person name="Alves L.M."/>
            <person name="do Amaral A.M."/>
            <person name="Bertolini M.C."/>
            <person name="Camargo L.E."/>
            <person name="Camarotte G."/>
            <person name="Cannavan F."/>
            <person name="Cardozo J."/>
            <person name="Chambergo F."/>
            <person name="Ciapina L.P."/>
            <person name="Cicarelli R.M."/>
            <person name="Coutinho L.L."/>
            <person name="Cursino-Santos J.R."/>
            <person name="El-Dorry H."/>
            <person name="Faria J.B."/>
            <person name="Ferreira A.J."/>
            <person name="Ferreira R.C."/>
            <person name="Ferro M.I."/>
            <person name="Formighieri E.F."/>
            <person name="Franco M.C."/>
            <person name="Greggio C.C."/>
            <person name="Gruber A."/>
            <person name="Katsuyama A.M."/>
            <person name="Kishi L.T."/>
            <person name="Leite R.P."/>
            <person name="Lemos E.G."/>
            <person name="Lemos M.V."/>
            <person name="Locali E.C."/>
            <person name="Machado M.A."/>
            <person name="Madeira A.M."/>
            <person name="Martinez-Rossi N.M."/>
            <person name="Martins E.C."/>
            <person name="Meidanis J."/>
            <person name="Menck C.F."/>
            <person name="Miyaki C.Y."/>
            <person name="Moon D.H."/>
            <person name="Moreira L.M."/>
            <person name="Novo M.T."/>
            <person name="Okura V.K."/>
            <person name="Oliveira M.C."/>
            <person name="Oliveira V.R."/>
            <person name="Pereira H.A."/>
            <person name="Rossi A."/>
            <person name="Sena J.A."/>
            <person name="Silva C."/>
            <person name="de Souza R.F."/>
            <person name="Spinola L.A."/>
            <person name="Takita M.A."/>
            <person name="Tamura R.E."/>
            <person name="Teixeira E.C."/>
            <person name="Tezza R.I."/>
            <person name="Trindade dos Santos M."/>
            <person name="Truffi D."/>
            <person name="Tsai S.M."/>
            <person name="White F.F."/>
            <person name="Setubal J.C."/>
            <person name="Kitajima J.P."/>
        </authorList>
    </citation>
    <scope>NUCLEOTIDE SEQUENCE [LARGE SCALE GENOMIC DNA]</scope>
    <source>
        <strain evidence="10 11">306</strain>
    </source>
</reference>
<dbReference type="EMBL" id="AE008923">
    <property type="protein sequence ID" value="AAM38057.1"/>
    <property type="molecule type" value="Genomic_DNA"/>
</dbReference>
<keyword evidence="7" id="KW-0472">Membrane</keyword>
<evidence type="ECO:0000259" key="9">
    <source>
        <dbReference type="PROSITE" id="PS50885"/>
    </source>
</evidence>
<feature type="domain" description="HAMP" evidence="9">
    <location>
        <begin position="315"/>
        <end position="367"/>
    </location>
</feature>
<evidence type="ECO:0000256" key="2">
    <source>
        <dbReference type="ARBA" id="ARBA00022481"/>
    </source>
</evidence>
<dbReference type="GO" id="GO:0006935">
    <property type="term" value="P:chemotaxis"/>
    <property type="evidence" value="ECO:0007669"/>
    <property type="project" value="InterPro"/>
</dbReference>
<feature type="transmembrane region" description="Helical" evidence="7">
    <location>
        <begin position="40"/>
        <end position="61"/>
    </location>
</feature>
<evidence type="ECO:0000256" key="3">
    <source>
        <dbReference type="ARBA" id="ARBA00023224"/>
    </source>
</evidence>
<evidence type="ECO:0000256" key="4">
    <source>
        <dbReference type="ARBA" id="ARBA00029447"/>
    </source>
</evidence>
<keyword evidence="6" id="KW-0175">Coiled coil</keyword>
<evidence type="ECO:0000313" key="10">
    <source>
        <dbReference type="EMBL" id="AAM38057.1"/>
    </source>
</evidence>
<dbReference type="CDD" id="cd11386">
    <property type="entry name" value="MCP_signal"/>
    <property type="match status" value="1"/>
</dbReference>
<keyword evidence="2" id="KW-0488">Methylation</keyword>
<keyword evidence="7" id="KW-1133">Transmembrane helix</keyword>
<feature type="domain" description="HAMP" evidence="9">
    <location>
        <begin position="93"/>
        <end position="145"/>
    </location>
</feature>
<dbReference type="InterPro" id="IPR004089">
    <property type="entry name" value="MCPsignal_dom"/>
</dbReference>
<evidence type="ECO:0000256" key="6">
    <source>
        <dbReference type="SAM" id="Coils"/>
    </source>
</evidence>
<evidence type="ECO:0000259" key="8">
    <source>
        <dbReference type="PROSITE" id="PS50111"/>
    </source>
</evidence>
<proteinExistence type="inferred from homology"/>
<evidence type="ECO:0000256" key="5">
    <source>
        <dbReference type="PROSITE-ProRule" id="PRU00284"/>
    </source>
</evidence>
<dbReference type="FunFam" id="1.10.287.950:FF:000001">
    <property type="entry name" value="Methyl-accepting chemotaxis sensory transducer"/>
    <property type="match status" value="1"/>
</dbReference>
<evidence type="ECO:0000256" key="1">
    <source>
        <dbReference type="ARBA" id="ARBA00004370"/>
    </source>
</evidence>
<dbReference type="SUPFAM" id="SSF58104">
    <property type="entry name" value="Methyl-accepting chemotaxis protein (MCP) signaling domain"/>
    <property type="match status" value="1"/>
</dbReference>
<gene>
    <name evidence="10" type="primary">mcp1</name>
    <name evidence="10" type="ordered locus">XAC3213</name>
</gene>
<dbReference type="InterPro" id="IPR003660">
    <property type="entry name" value="HAMP_dom"/>
</dbReference>
<protein>
    <submittedName>
        <fullName evidence="10">Chemotaxis protein</fullName>
    </submittedName>
</protein>
<dbReference type="Gene3D" id="3.30.450.20">
    <property type="entry name" value="PAS domain"/>
    <property type="match status" value="1"/>
</dbReference>
<dbReference type="Pfam" id="PF18947">
    <property type="entry name" value="HAMP_2"/>
    <property type="match status" value="1"/>
</dbReference>
<dbReference type="Pfam" id="PF00015">
    <property type="entry name" value="MCPsignal"/>
    <property type="match status" value="1"/>
</dbReference>
<dbReference type="SMART" id="SM00283">
    <property type="entry name" value="MA"/>
    <property type="match status" value="1"/>
</dbReference>
<keyword evidence="7" id="KW-0812">Transmembrane</keyword>
<dbReference type="InterPro" id="IPR004090">
    <property type="entry name" value="Chemotax_Me-accpt_rcpt"/>
</dbReference>
<dbReference type="KEGG" id="xac:XAC3213"/>
<dbReference type="PRINTS" id="PR00260">
    <property type="entry name" value="CHEMTRNSDUCR"/>
</dbReference>
<dbReference type="PANTHER" id="PTHR43531:SF14">
    <property type="entry name" value="METHYL-ACCEPTING CHEMOTAXIS PROTEIN I-RELATED"/>
    <property type="match status" value="1"/>
</dbReference>
<feature type="domain" description="Methyl-accepting transducer" evidence="8">
    <location>
        <begin position="372"/>
        <end position="601"/>
    </location>
</feature>
<dbReference type="GO" id="GO:0004888">
    <property type="term" value="F:transmembrane signaling receptor activity"/>
    <property type="evidence" value="ECO:0007669"/>
    <property type="project" value="InterPro"/>
</dbReference>
<accession>A0AAI7ZHB4</accession>
<feature type="transmembrane region" description="Helical" evidence="7">
    <location>
        <begin position="73"/>
        <end position="91"/>
    </location>
</feature>
<dbReference type="Proteomes" id="UP000000576">
    <property type="component" value="Chromosome"/>
</dbReference>
<comment type="similarity">
    <text evidence="4">Belongs to the methyl-accepting chemotaxis (MCP) protein family.</text>
</comment>
<sequence>MPLPLLRSPSWTQPMSLAHDAAPVVQPPAGRHVARATWTAWLPAAAHIGVLALLACYAATLVPGGFLSGLGRLLPALLVLGAASAGLWWWSRRRHDTQLQQAMRAVVAIGDGRTQRLDLRNASGDLAPLLHALQDAQDKLAIRIDVMEQGLRHGQFVIKALDDLDTMIRIADDDGQVLFANRKLLAMLKLIEPDVQSFRPSFHAEGFVGGSIGDIYPDSQAAIDRMRALNASKAVRAPFFGRQIDFVYSPIIAADGTKLGTIAQWMDVTAQVNAEQALIQIIDAASAGDFSRRMQIDGMDGVLLTLAQGINRIYDSVETHLAALARVIGALAEGDLTQRVDGDAHGIFARLRDDTNQTVTRLTEIIGGIQAASDTIRQAAVEIAAGNMDLSERTEQQAANLEETASSMEELTSTVKQNAESALQANRLVVGTGDVAQSGGQVMDEVVATMGQISTASRKIGEIIGVIDGIAFQTNILALNAAVEAARAGEQGRGFAVVASEVRALARRSADAAKEIKTLIADSTDKVELGSGLVHRAGATMREIVGSVKHVTDIMSEITSASAEQSSGIEQVNRTVAQLDEVTQRNAALVEEATAAARSLEEQAVELADAVSIFRLQSDARPGASNIARASFHNAA</sequence>